<reference evidence="1" key="2">
    <citation type="journal article" date="2015" name="Data Brief">
        <title>Shoot transcriptome of the giant reed, Arundo donax.</title>
        <authorList>
            <person name="Barrero R.A."/>
            <person name="Guerrero F.D."/>
            <person name="Moolhuijzen P."/>
            <person name="Goolsby J.A."/>
            <person name="Tidwell J."/>
            <person name="Bellgard S.E."/>
            <person name="Bellgard M.I."/>
        </authorList>
    </citation>
    <scope>NUCLEOTIDE SEQUENCE</scope>
    <source>
        <tissue evidence="1">Shoot tissue taken approximately 20 cm above the soil surface</tissue>
    </source>
</reference>
<dbReference type="AlphaFoldDB" id="A0A0A8Y4G4"/>
<name>A0A0A8Y4G4_ARUDO</name>
<organism evidence="1">
    <name type="scientific">Arundo donax</name>
    <name type="common">Giant reed</name>
    <name type="synonym">Donax arundinaceus</name>
    <dbReference type="NCBI Taxonomy" id="35708"/>
    <lineage>
        <taxon>Eukaryota</taxon>
        <taxon>Viridiplantae</taxon>
        <taxon>Streptophyta</taxon>
        <taxon>Embryophyta</taxon>
        <taxon>Tracheophyta</taxon>
        <taxon>Spermatophyta</taxon>
        <taxon>Magnoliopsida</taxon>
        <taxon>Liliopsida</taxon>
        <taxon>Poales</taxon>
        <taxon>Poaceae</taxon>
        <taxon>PACMAD clade</taxon>
        <taxon>Arundinoideae</taxon>
        <taxon>Arundineae</taxon>
        <taxon>Arundo</taxon>
    </lineage>
</organism>
<proteinExistence type="predicted"/>
<dbReference type="EMBL" id="GBRH01279043">
    <property type="protein sequence ID" value="JAD18852.1"/>
    <property type="molecule type" value="Transcribed_RNA"/>
</dbReference>
<accession>A0A0A8Y4G4</accession>
<protein>
    <submittedName>
        <fullName evidence="1">Uncharacterized protein</fullName>
    </submittedName>
</protein>
<reference evidence="1" key="1">
    <citation type="submission" date="2014-09" db="EMBL/GenBank/DDBJ databases">
        <authorList>
            <person name="Magalhaes I.L.F."/>
            <person name="Oliveira U."/>
            <person name="Santos F.R."/>
            <person name="Vidigal T.H.D.A."/>
            <person name="Brescovit A.D."/>
            <person name="Santos A.J."/>
        </authorList>
    </citation>
    <scope>NUCLEOTIDE SEQUENCE</scope>
    <source>
        <tissue evidence="1">Shoot tissue taken approximately 20 cm above the soil surface</tissue>
    </source>
</reference>
<sequence>MVLHTARSGDKKHYISLFKLFN</sequence>
<evidence type="ECO:0000313" key="1">
    <source>
        <dbReference type="EMBL" id="JAD18852.1"/>
    </source>
</evidence>